<reference evidence="1 2" key="2">
    <citation type="submission" date="2012-06" db="EMBL/GenBank/DDBJ databases">
        <authorList>
            <person name="Fiebig A."/>
        </authorList>
    </citation>
    <scope>NUCLEOTIDE SEQUENCE [LARGE SCALE GENOMIC DNA]</scope>
    <source>
        <strain evidence="1 2">DFL-43</strain>
    </source>
</reference>
<sequence length="61" mass="6925">MAGERESKLRLTLERMRTEFARGTPAADAHEMARSVFVHNMRDAGDREDRLAVDREAEPPA</sequence>
<name>A9D308_HOEPD</name>
<dbReference type="HOGENOM" id="CLU_2916275_0_0_5"/>
<accession>A9D308</accession>
<evidence type="ECO:0000313" key="1">
    <source>
        <dbReference type="EMBL" id="EDQ34312.1"/>
    </source>
</evidence>
<reference evidence="1 2" key="1">
    <citation type="submission" date="2007-10" db="EMBL/GenBank/DDBJ databases">
        <authorList>
            <person name="Wagner-Dobler I."/>
            <person name="Ferriera S."/>
            <person name="Johnson J."/>
            <person name="Kravitz S."/>
            <person name="Beeson K."/>
            <person name="Sutton G."/>
            <person name="Rogers Y.-H."/>
            <person name="Friedman R."/>
            <person name="Frazier M."/>
            <person name="Venter J.C."/>
        </authorList>
    </citation>
    <scope>NUCLEOTIDE SEQUENCE [LARGE SCALE GENOMIC DNA]</scope>
    <source>
        <strain evidence="1 2">DFL-43</strain>
    </source>
</reference>
<dbReference type="Proteomes" id="UP000004291">
    <property type="component" value="Chromosome"/>
</dbReference>
<protein>
    <submittedName>
        <fullName evidence="1">Uncharacterized protein</fullName>
    </submittedName>
</protein>
<proteinExistence type="predicted"/>
<organism evidence="1 2">
    <name type="scientific">Hoeflea phototrophica (strain DSM 17068 / NCIMB 14078 / DFL-43)</name>
    <dbReference type="NCBI Taxonomy" id="411684"/>
    <lineage>
        <taxon>Bacteria</taxon>
        <taxon>Pseudomonadati</taxon>
        <taxon>Pseudomonadota</taxon>
        <taxon>Alphaproteobacteria</taxon>
        <taxon>Hyphomicrobiales</taxon>
        <taxon>Rhizobiaceae</taxon>
        <taxon>Hoeflea</taxon>
    </lineage>
</organism>
<dbReference type="RefSeq" id="WP_007198753.1">
    <property type="nucleotide sequence ID" value="NZ_CM002917.1"/>
</dbReference>
<keyword evidence="2" id="KW-1185">Reference proteome</keyword>
<gene>
    <name evidence="1" type="ORF">HPDFL43_14982</name>
</gene>
<dbReference type="STRING" id="411684.HPDFL43_14982"/>
<dbReference type="EMBL" id="ABIA03000004">
    <property type="protein sequence ID" value="EDQ34312.1"/>
    <property type="molecule type" value="Genomic_DNA"/>
</dbReference>
<dbReference type="AlphaFoldDB" id="A9D308"/>
<evidence type="ECO:0000313" key="2">
    <source>
        <dbReference type="Proteomes" id="UP000004291"/>
    </source>
</evidence>
<comment type="caution">
    <text evidence="1">The sequence shown here is derived from an EMBL/GenBank/DDBJ whole genome shotgun (WGS) entry which is preliminary data.</text>
</comment>